<feature type="chain" id="PRO_5038886946" description="Cellulose binding domain-containing protein" evidence="1">
    <location>
        <begin position="35"/>
        <end position="69"/>
    </location>
</feature>
<dbReference type="Proteomes" id="UP000294114">
    <property type="component" value="Unassembled WGS sequence"/>
</dbReference>
<feature type="signal peptide" evidence="1">
    <location>
        <begin position="1"/>
        <end position="34"/>
    </location>
</feature>
<dbReference type="EMBL" id="SHLD01000001">
    <property type="protein sequence ID" value="RZU77819.1"/>
    <property type="molecule type" value="Genomic_DNA"/>
</dbReference>
<keyword evidence="3" id="KW-1185">Reference proteome</keyword>
<evidence type="ECO:0000313" key="3">
    <source>
        <dbReference type="Proteomes" id="UP000294114"/>
    </source>
</evidence>
<gene>
    <name evidence="2" type="ORF">EV384_6561</name>
</gene>
<sequence>MNVRRRLSGRNRAIALTGASVLVAGGLVTLPVTAAQAATRCSVDYPTSDWPGGFTGTVTIRNLGDPVSA</sequence>
<dbReference type="SUPFAM" id="SSF49384">
    <property type="entry name" value="Carbohydrate-binding domain"/>
    <property type="match status" value="1"/>
</dbReference>
<protein>
    <recommendedName>
        <fullName evidence="4">Cellulose binding domain-containing protein</fullName>
    </recommendedName>
</protein>
<dbReference type="GO" id="GO:0030247">
    <property type="term" value="F:polysaccharide binding"/>
    <property type="evidence" value="ECO:0007669"/>
    <property type="project" value="InterPro"/>
</dbReference>
<evidence type="ECO:0000256" key="1">
    <source>
        <dbReference type="SAM" id="SignalP"/>
    </source>
</evidence>
<evidence type="ECO:0000313" key="2">
    <source>
        <dbReference type="EMBL" id="RZU77819.1"/>
    </source>
</evidence>
<dbReference type="RefSeq" id="WP_130339452.1">
    <property type="nucleotide sequence ID" value="NZ_SHLD01000001.1"/>
</dbReference>
<dbReference type="InterPro" id="IPR012291">
    <property type="entry name" value="CBM2_carb-bd_dom_sf"/>
</dbReference>
<dbReference type="InterPro" id="IPR008965">
    <property type="entry name" value="CBM2/CBM3_carb-bd_dom_sf"/>
</dbReference>
<keyword evidence="1" id="KW-0732">Signal</keyword>
<dbReference type="GO" id="GO:0004553">
    <property type="term" value="F:hydrolase activity, hydrolyzing O-glycosyl compounds"/>
    <property type="evidence" value="ECO:0007669"/>
    <property type="project" value="InterPro"/>
</dbReference>
<dbReference type="AlphaFoldDB" id="A0A4Q8BKA1"/>
<evidence type="ECO:0008006" key="4">
    <source>
        <dbReference type="Google" id="ProtNLM"/>
    </source>
</evidence>
<dbReference type="OrthoDB" id="4816645at2"/>
<dbReference type="Gene3D" id="2.60.40.290">
    <property type="match status" value="1"/>
</dbReference>
<name>A0A4Q8BKA1_9ACTN</name>
<comment type="caution">
    <text evidence="2">The sequence shown here is derived from an EMBL/GenBank/DDBJ whole genome shotgun (WGS) entry which is preliminary data.</text>
</comment>
<accession>A0A4Q8BKA1</accession>
<reference evidence="2 3" key="1">
    <citation type="submission" date="2019-02" db="EMBL/GenBank/DDBJ databases">
        <title>Sequencing the genomes of 1000 actinobacteria strains.</title>
        <authorList>
            <person name="Klenk H.-P."/>
        </authorList>
    </citation>
    <scope>NUCLEOTIDE SEQUENCE [LARGE SCALE GENOMIC DNA]</scope>
    <source>
        <strain evidence="2 3">DSM 45612</strain>
    </source>
</reference>
<proteinExistence type="predicted"/>
<organism evidence="2 3">
    <name type="scientific">Micromonospora kangleipakensis</name>
    <dbReference type="NCBI Taxonomy" id="1077942"/>
    <lineage>
        <taxon>Bacteria</taxon>
        <taxon>Bacillati</taxon>
        <taxon>Actinomycetota</taxon>
        <taxon>Actinomycetes</taxon>
        <taxon>Micromonosporales</taxon>
        <taxon>Micromonosporaceae</taxon>
        <taxon>Micromonospora</taxon>
    </lineage>
</organism>